<dbReference type="PANTHER" id="PTHR28657">
    <property type="entry name" value="INDOLEAMINE 2,3-DIOXYGENASE"/>
    <property type="match status" value="1"/>
</dbReference>
<keyword evidence="3 4" id="KW-0408">Iron</keyword>
<dbReference type="GO" id="GO:0020037">
    <property type="term" value="F:heme binding"/>
    <property type="evidence" value="ECO:0007669"/>
    <property type="project" value="InterPro"/>
</dbReference>
<evidence type="ECO:0000256" key="4">
    <source>
        <dbReference type="PIRSR" id="PIRSR600898-1"/>
    </source>
</evidence>
<dbReference type="InterPro" id="IPR037217">
    <property type="entry name" value="Trp/Indoleamine_2_3_dOase-like"/>
</dbReference>
<feature type="binding site" description="proximal binding residue" evidence="4">
    <location>
        <position position="407"/>
    </location>
    <ligand>
        <name>heme b</name>
        <dbReference type="ChEBI" id="CHEBI:60344"/>
    </ligand>
    <ligandPart>
        <name>Fe</name>
        <dbReference type="ChEBI" id="CHEBI:18248"/>
    </ligandPart>
</feature>
<reference evidence="6 7" key="1">
    <citation type="submission" date="2018-06" db="EMBL/GenBank/DDBJ databases">
        <title>A transcriptomic atlas of mushroom development highlights an independent origin of complex multicellularity.</title>
        <authorList>
            <consortium name="DOE Joint Genome Institute"/>
            <person name="Krizsan K."/>
            <person name="Almasi E."/>
            <person name="Merenyi Z."/>
            <person name="Sahu N."/>
            <person name="Viragh M."/>
            <person name="Koszo T."/>
            <person name="Mondo S."/>
            <person name="Kiss B."/>
            <person name="Balint B."/>
            <person name="Kues U."/>
            <person name="Barry K."/>
            <person name="Hegedus J.C."/>
            <person name="Henrissat B."/>
            <person name="Johnson J."/>
            <person name="Lipzen A."/>
            <person name="Ohm R."/>
            <person name="Nagy I."/>
            <person name="Pangilinan J."/>
            <person name="Yan J."/>
            <person name="Xiong Y."/>
            <person name="Grigoriev I.V."/>
            <person name="Hibbett D.S."/>
            <person name="Nagy L.G."/>
        </authorList>
    </citation>
    <scope>NUCLEOTIDE SEQUENCE [LARGE SCALE GENOMIC DNA]</scope>
    <source>
        <strain evidence="6 7">SZMC22713</strain>
    </source>
</reference>
<name>A0A4Y7PHH5_9AGAM</name>
<dbReference type="VEuPathDB" id="FungiDB:BD410DRAFT_902857"/>
<evidence type="ECO:0000313" key="6">
    <source>
        <dbReference type="EMBL" id="TDL14933.1"/>
    </source>
</evidence>
<dbReference type="AlphaFoldDB" id="A0A4Y7PHH5"/>
<dbReference type="GO" id="GO:0034354">
    <property type="term" value="P:'de novo' NAD+ biosynthetic process from L-tryptophan"/>
    <property type="evidence" value="ECO:0007669"/>
    <property type="project" value="TreeGrafter"/>
</dbReference>
<dbReference type="SUPFAM" id="SSF140959">
    <property type="entry name" value="Indolic compounds 2,3-dioxygenase-like"/>
    <property type="match status" value="1"/>
</dbReference>
<dbReference type="STRING" id="50990.A0A4Y7PHH5"/>
<keyword evidence="7" id="KW-1185">Reference proteome</keyword>
<dbReference type="EMBL" id="ML170299">
    <property type="protein sequence ID" value="TDL14933.1"/>
    <property type="molecule type" value="Genomic_DNA"/>
</dbReference>
<evidence type="ECO:0000313" key="7">
    <source>
        <dbReference type="Proteomes" id="UP000294933"/>
    </source>
</evidence>
<proteinExistence type="inferred from homology"/>
<dbReference type="Proteomes" id="UP000294933">
    <property type="component" value="Unassembled WGS sequence"/>
</dbReference>
<accession>A0A4Y7PHH5</accession>
<sequence length="463" mass="51662">MPSRPPLTRLPPAYEPWEKTLDDAKCLILGDEATTEETDVSEHWRDQVRKLPEISIAGLGVSDVLLRRARVVLTFIVHLYIHSQAPNIDGDNQPPHLIPRSVSLPLLSICNVLSLPPVLTYSDTVLYNWTVVPTESSTELGLDFHTTFTRTPDEAHFYRISALIEVRGIEALQLMRLCLEEASIADSLAIRRIAIHLRKLAGIIDEMSVILMDMYKGCNPAVFYHRIRPWFRGGGGGKDGRLWKFEGADDITATNFEKLSGPSAGQSSIIHALDVFLGVRHDAHIGRPKDALSSPATSTNNHSPQASESKSDPTFMTRMQNYMPQAHREFLDQLRAHSPAVRDFVQEHGLQKSDSTSKSNSFVASFRGNLIRTLNAWYFFGTIDSSEELAKAYNIAVSALKKFRDGHIKIVKTYIIDQAERDIPDTQNRSDSAEKLRGTGGTLLLPFLQACGENTKASLFDLK</sequence>
<keyword evidence="6" id="KW-0223">Dioxygenase</keyword>
<gene>
    <name evidence="6" type="ORF">BD410DRAFT_902857</name>
</gene>
<evidence type="ECO:0000256" key="2">
    <source>
        <dbReference type="ARBA" id="ARBA00022723"/>
    </source>
</evidence>
<dbReference type="GO" id="GO:0019441">
    <property type="term" value="P:L-tryptophan catabolic process to kynurenine"/>
    <property type="evidence" value="ECO:0007669"/>
    <property type="project" value="InterPro"/>
</dbReference>
<evidence type="ECO:0000256" key="3">
    <source>
        <dbReference type="ARBA" id="ARBA00023004"/>
    </source>
</evidence>
<organism evidence="6 7">
    <name type="scientific">Rickenella mellea</name>
    <dbReference type="NCBI Taxonomy" id="50990"/>
    <lineage>
        <taxon>Eukaryota</taxon>
        <taxon>Fungi</taxon>
        <taxon>Dikarya</taxon>
        <taxon>Basidiomycota</taxon>
        <taxon>Agaricomycotina</taxon>
        <taxon>Agaricomycetes</taxon>
        <taxon>Hymenochaetales</taxon>
        <taxon>Rickenellaceae</taxon>
        <taxon>Rickenella</taxon>
    </lineage>
</organism>
<feature type="compositionally biased region" description="Polar residues" evidence="5">
    <location>
        <begin position="294"/>
        <end position="314"/>
    </location>
</feature>
<dbReference type="OrthoDB" id="540174at2759"/>
<dbReference type="PANTHER" id="PTHR28657:SF5">
    <property type="entry name" value="INDOLEAMINE 2,3-DIOXYGENASE"/>
    <property type="match status" value="1"/>
</dbReference>
<feature type="region of interest" description="Disordered" evidence="5">
    <location>
        <begin position="287"/>
        <end position="314"/>
    </location>
</feature>
<keyword evidence="6" id="KW-0560">Oxidoreductase</keyword>
<evidence type="ECO:0000256" key="1">
    <source>
        <dbReference type="ARBA" id="ARBA00007119"/>
    </source>
</evidence>
<dbReference type="InterPro" id="IPR000898">
    <property type="entry name" value="Indolamine_dOase"/>
</dbReference>
<dbReference type="Gene3D" id="1.20.58.480">
    <property type="match status" value="1"/>
</dbReference>
<keyword evidence="2 4" id="KW-0479">Metal-binding</keyword>
<dbReference type="GO" id="GO:0033754">
    <property type="term" value="F:indoleamine 2,3-dioxygenase activity"/>
    <property type="evidence" value="ECO:0007669"/>
    <property type="project" value="TreeGrafter"/>
</dbReference>
<dbReference type="GO" id="GO:0046872">
    <property type="term" value="F:metal ion binding"/>
    <property type="evidence" value="ECO:0007669"/>
    <property type="project" value="UniProtKB-KW"/>
</dbReference>
<dbReference type="GO" id="GO:0005737">
    <property type="term" value="C:cytoplasm"/>
    <property type="evidence" value="ECO:0007669"/>
    <property type="project" value="TreeGrafter"/>
</dbReference>
<protein>
    <submittedName>
        <fullName evidence="6">Indoleamine 2,3-dioxygenase</fullName>
    </submittedName>
</protein>
<dbReference type="Pfam" id="PF01231">
    <property type="entry name" value="IDO"/>
    <property type="match status" value="1"/>
</dbReference>
<evidence type="ECO:0000256" key="5">
    <source>
        <dbReference type="SAM" id="MobiDB-lite"/>
    </source>
</evidence>
<keyword evidence="4" id="KW-0349">Heme</keyword>
<comment type="similarity">
    <text evidence="1">Belongs to the indoleamine 2,3-dioxygenase family.</text>
</comment>